<comment type="caution">
    <text evidence="2">The sequence shown here is derived from an EMBL/GenBank/DDBJ whole genome shotgun (WGS) entry which is preliminary data.</text>
</comment>
<feature type="non-terminal residue" evidence="2">
    <location>
        <position position="102"/>
    </location>
</feature>
<organism evidence="2 3">
    <name type="scientific">Modicella reniformis</name>
    <dbReference type="NCBI Taxonomy" id="1440133"/>
    <lineage>
        <taxon>Eukaryota</taxon>
        <taxon>Fungi</taxon>
        <taxon>Fungi incertae sedis</taxon>
        <taxon>Mucoromycota</taxon>
        <taxon>Mortierellomycotina</taxon>
        <taxon>Mortierellomycetes</taxon>
        <taxon>Mortierellales</taxon>
        <taxon>Mortierellaceae</taxon>
        <taxon>Modicella</taxon>
    </lineage>
</organism>
<feature type="region of interest" description="Disordered" evidence="1">
    <location>
        <begin position="20"/>
        <end position="39"/>
    </location>
</feature>
<sequence>MDYPDHATVRQKEVFDEDTAFSFRRKRPARGPSRSPSSNRHAVFLPNSIAIIYYQIIINNNNNNNNNNNKTINLYFSFRSVKINSKPFSGITDIIIKKSLKD</sequence>
<proteinExistence type="predicted"/>
<dbReference type="AlphaFoldDB" id="A0A9P6M8N7"/>
<dbReference type="Proteomes" id="UP000749646">
    <property type="component" value="Unassembled WGS sequence"/>
</dbReference>
<dbReference type="EMBL" id="JAAAHW010003839">
    <property type="protein sequence ID" value="KAF9980477.1"/>
    <property type="molecule type" value="Genomic_DNA"/>
</dbReference>
<feature type="compositionally biased region" description="Low complexity" evidence="1">
    <location>
        <begin position="30"/>
        <end position="39"/>
    </location>
</feature>
<gene>
    <name evidence="2" type="ORF">BGZ65_005056</name>
</gene>
<evidence type="ECO:0000313" key="2">
    <source>
        <dbReference type="EMBL" id="KAF9980477.1"/>
    </source>
</evidence>
<evidence type="ECO:0000313" key="3">
    <source>
        <dbReference type="Proteomes" id="UP000749646"/>
    </source>
</evidence>
<evidence type="ECO:0000256" key="1">
    <source>
        <dbReference type="SAM" id="MobiDB-lite"/>
    </source>
</evidence>
<reference evidence="2" key="1">
    <citation type="journal article" date="2020" name="Fungal Divers.">
        <title>Resolving the Mortierellaceae phylogeny through synthesis of multi-gene phylogenetics and phylogenomics.</title>
        <authorList>
            <person name="Vandepol N."/>
            <person name="Liber J."/>
            <person name="Desiro A."/>
            <person name="Na H."/>
            <person name="Kennedy M."/>
            <person name="Barry K."/>
            <person name="Grigoriev I.V."/>
            <person name="Miller A.N."/>
            <person name="O'Donnell K."/>
            <person name="Stajich J.E."/>
            <person name="Bonito G."/>
        </authorList>
    </citation>
    <scope>NUCLEOTIDE SEQUENCE</scope>
    <source>
        <strain evidence="2">MES-2147</strain>
    </source>
</reference>
<name>A0A9P6M8N7_9FUNG</name>
<accession>A0A9P6M8N7</accession>
<keyword evidence="3" id="KW-1185">Reference proteome</keyword>
<protein>
    <submittedName>
        <fullName evidence="2">Uncharacterized protein</fullName>
    </submittedName>
</protein>